<name>A0A9J9LEN0_RHIWR</name>
<feature type="domain" description="Hydantoinase B/oxoprolinase" evidence="1">
    <location>
        <begin position="12"/>
        <end position="540"/>
    </location>
</feature>
<evidence type="ECO:0000313" key="3">
    <source>
        <dbReference type="Proteomes" id="UP000001989"/>
    </source>
</evidence>
<dbReference type="InterPro" id="IPR045079">
    <property type="entry name" value="Oxoprolinase-like"/>
</dbReference>
<dbReference type="Proteomes" id="UP000001989">
    <property type="component" value="Chromosome"/>
</dbReference>
<gene>
    <name evidence="2" type="ordered locus">Swit_3074</name>
</gene>
<reference evidence="2 3" key="1">
    <citation type="journal article" date="2010" name="J. Bacteriol.">
        <title>Genome sequence of the dioxin-mineralizing bacterium Sphingomonas wittichii RW1.</title>
        <authorList>
            <person name="Miller T.R."/>
            <person name="Delcher A.L."/>
            <person name="Salzberg S.L."/>
            <person name="Saunders E."/>
            <person name="Detter J.C."/>
            <person name="Halden R.U."/>
        </authorList>
    </citation>
    <scope>NUCLEOTIDE SEQUENCE [LARGE SCALE GENOMIC DNA]</scope>
    <source>
        <strain evidence="3">DSM 6014 / CCUG 31198 / JCM 15750 / NBRC 105917 / EY 4224 / RW1</strain>
    </source>
</reference>
<dbReference type="Pfam" id="PF02538">
    <property type="entry name" value="Hydantoinase_B"/>
    <property type="match status" value="1"/>
</dbReference>
<protein>
    <submittedName>
        <fullName evidence="2">Hydantoinase B/oxoprolinase</fullName>
    </submittedName>
</protein>
<dbReference type="PANTHER" id="PTHR11365">
    <property type="entry name" value="5-OXOPROLINASE RELATED"/>
    <property type="match status" value="1"/>
</dbReference>
<accession>A0A9J9LEN0</accession>
<evidence type="ECO:0000313" key="2">
    <source>
        <dbReference type="EMBL" id="ABQ69424.1"/>
    </source>
</evidence>
<sequence>MMSGTTPFNGAAMAVLRSRLDGIVRKMSNTLLRTGRSGVLNRARDFSCCLLTRDGELLTAADSLPIHVLSGPDLMARSVAHFHPDMRAGDAFLHNSPYHGCSHPADLSIIAPVMDEQGVHRFTVLAKAHQADIGNSQPTTYMADARDVYHEGALIFPAVQVQRDGRDIADIIRMCETRIRVPHQWRGDYLSTVGAVRIGEKALTELAREIGWDRLDQFADQWFDYSEARMAEVLAALPRGVVTGFSTHDPFPGLPAEGLRIQAEVTVDPEAGRVAVDLRDNPDCLPCGMNLSEACARTAAMIGVFNSIDHSVPKNAGSFRRIEVKLREGCIAGIPVHPFSCSAATTNIADRVANSVQTALAGLGEGIGMAEVGSVIAPSAGVISGIDPRNGKAFVNQVFLAMSGGAASPSSDAWWTIGHVGNAGLCCVDGVELAELYQPIMVHGRAFVADSEGAGRTTGAPSTIVEFGPVGGAIDIGYLSDGHINAPIGVRGGGAGGGADQYLIRIDGSREKLDACAQVRLEDGQRILAISCGGGGYGLPASRPPELVANDVAAGLITTARARAVYGVVVGADGLLDEAATLAARQVAA</sequence>
<dbReference type="InterPro" id="IPR003692">
    <property type="entry name" value="Hydantoinase_B"/>
</dbReference>
<dbReference type="GO" id="GO:0005829">
    <property type="term" value="C:cytosol"/>
    <property type="evidence" value="ECO:0007669"/>
    <property type="project" value="TreeGrafter"/>
</dbReference>
<dbReference type="EMBL" id="CP000699">
    <property type="protein sequence ID" value="ABQ69424.1"/>
    <property type="molecule type" value="Genomic_DNA"/>
</dbReference>
<keyword evidence="3" id="KW-1185">Reference proteome</keyword>
<dbReference type="KEGG" id="swi:Swit_3074"/>
<dbReference type="AlphaFoldDB" id="A0A9J9LEN0"/>
<evidence type="ECO:0000259" key="1">
    <source>
        <dbReference type="Pfam" id="PF02538"/>
    </source>
</evidence>
<organism evidence="2 3">
    <name type="scientific">Rhizorhabdus wittichii (strain DSM 6014 / CCUG 31198 / JCM 15750 / NBRC 105917 / EY 4224 / RW1)</name>
    <name type="common">Sphingomonas wittichii</name>
    <dbReference type="NCBI Taxonomy" id="392499"/>
    <lineage>
        <taxon>Bacteria</taxon>
        <taxon>Pseudomonadati</taxon>
        <taxon>Pseudomonadota</taxon>
        <taxon>Alphaproteobacteria</taxon>
        <taxon>Sphingomonadales</taxon>
        <taxon>Sphingomonadaceae</taxon>
        <taxon>Rhizorhabdus</taxon>
    </lineage>
</organism>
<dbReference type="GO" id="GO:0017168">
    <property type="term" value="F:5-oxoprolinase (ATP-hydrolyzing) activity"/>
    <property type="evidence" value="ECO:0007669"/>
    <property type="project" value="TreeGrafter"/>
</dbReference>
<dbReference type="PANTHER" id="PTHR11365:SF23">
    <property type="entry name" value="HYPOTHETICAL 5-OXOPROLINASE (EUROFUNG)-RELATED"/>
    <property type="match status" value="1"/>
</dbReference>
<dbReference type="GO" id="GO:0006749">
    <property type="term" value="P:glutathione metabolic process"/>
    <property type="evidence" value="ECO:0007669"/>
    <property type="project" value="TreeGrafter"/>
</dbReference>
<proteinExistence type="predicted"/>